<evidence type="ECO:0000313" key="1">
    <source>
        <dbReference type="EMBL" id="MPN17971.1"/>
    </source>
</evidence>
<sequence length="90" mass="10532">MLVKSNGEDFVLFNTKIIEQGEFSFNDIERREGSLIVIVDDHQYVLLEYLDYLESLVIHLNYDESLDKVFIKASTDMQESETIELVLNKK</sequence>
<name>A0A645FU16_9ZZZZ</name>
<dbReference type="EMBL" id="VSSQ01065226">
    <property type="protein sequence ID" value="MPN17971.1"/>
    <property type="molecule type" value="Genomic_DNA"/>
</dbReference>
<dbReference type="AlphaFoldDB" id="A0A645FU16"/>
<reference evidence="1" key="1">
    <citation type="submission" date="2019-08" db="EMBL/GenBank/DDBJ databases">
        <authorList>
            <person name="Kucharzyk K."/>
            <person name="Murdoch R.W."/>
            <person name="Higgins S."/>
            <person name="Loffler F."/>
        </authorList>
    </citation>
    <scope>NUCLEOTIDE SEQUENCE</scope>
</reference>
<protein>
    <submittedName>
        <fullName evidence="1">Uncharacterized protein</fullName>
    </submittedName>
</protein>
<gene>
    <name evidence="1" type="ORF">SDC9_165329</name>
</gene>
<organism evidence="1">
    <name type="scientific">bioreactor metagenome</name>
    <dbReference type="NCBI Taxonomy" id="1076179"/>
    <lineage>
        <taxon>unclassified sequences</taxon>
        <taxon>metagenomes</taxon>
        <taxon>ecological metagenomes</taxon>
    </lineage>
</organism>
<proteinExistence type="predicted"/>
<accession>A0A645FU16</accession>
<comment type="caution">
    <text evidence="1">The sequence shown here is derived from an EMBL/GenBank/DDBJ whole genome shotgun (WGS) entry which is preliminary data.</text>
</comment>